<dbReference type="PROSITE" id="PS50297">
    <property type="entry name" value="ANK_REP_REGION"/>
    <property type="match status" value="1"/>
</dbReference>
<dbReference type="Pfam" id="PF00023">
    <property type="entry name" value="Ank"/>
    <property type="match status" value="1"/>
</dbReference>
<evidence type="ECO:0000256" key="2">
    <source>
        <dbReference type="SAM" id="MobiDB-lite"/>
    </source>
</evidence>
<evidence type="ECO:0000256" key="1">
    <source>
        <dbReference type="PROSITE-ProRule" id="PRU00023"/>
    </source>
</evidence>
<evidence type="ECO:0000313" key="4">
    <source>
        <dbReference type="Proteomes" id="UP000315496"/>
    </source>
</evidence>
<dbReference type="Proteomes" id="UP000315496">
    <property type="component" value="Chromosome 5"/>
</dbReference>
<sequence>MSSSSITNQIEWFDAVAARWYDAIYDACGSFGRAQDGLGETALMKAARADDLVLAQILAPVEAGMLNFQGRTALMIGAVEDSANVCELLVAISAERDHVLDFGEDALIVAATAGALKAAKVIFPHRTGHVDAKGRSALVYAAAYGRFNVLNFLLEARPPETTELQLALVAAASDQHGACVEALSTYLRDGRQAFLDTLPELQYQRTLPVYYGPDDVPREVEPQAYAPTLTEEGIVYEDILPPTSDPVPVDEPLALDDIAIVTRSLSKSSQDPKPGPRSMSRSRSGSRKKNMKDGASALEFTYIPEVEMEPPAPTRSRTTLATRTQRMGVKPRKEKKEKVKPPPKAQSRSRSRSRSRPQSGSVELCRRSGTPALEGDDDSFAPYYSFNASVDTSLKSSSARSRRKRIRDGTSSGGDLKATYLGSLEAEPPEGTRYISDELWDYLPEVQARDDFLPRHIQPVDILLTEPPLLEDDGTWTSLMTALQNRNGEEVTQKLNNQVQWRTETGWTALMVAALVGNTQVATALAGTSLAKSQTCTGWTALMYAAYQGHADIVRVLLSQEAGMTAAYGWTALMLALVSPVRGAQACAVTLASHEAGRQNQQGVTALMLAAYRGLDTVIPCLIDKELGRTDVAMRSALMYAALGNHPGCARLLAESEARLRDPEGRTALMMAAQLGYREVVDLLSRYESGCRANLGRTALMFAARNGQVEVIDDLIGEATLVDKEGWSAMMMAALDNQVAVIELLRRREAGLRTRRGFSALMIAARYGYLESVQALAEAEAGLQTLSGSFALFSAVLHGNLEVVRVLAPYERNLKTKRGEGALTANSRNPSGLAAKILRILRADAQANSRDRRPEKERG</sequence>
<protein>
    <submittedName>
        <fullName evidence="3">Ankyrin repeat protein 1</fullName>
    </submittedName>
</protein>
<dbReference type="EMBL" id="VDLU01000005">
    <property type="protein sequence ID" value="TNJ26606.1"/>
    <property type="molecule type" value="Genomic_DNA"/>
</dbReference>
<dbReference type="InterPro" id="IPR036770">
    <property type="entry name" value="Ankyrin_rpt-contain_sf"/>
</dbReference>
<dbReference type="AlphaFoldDB" id="A0A4Z1SLR2"/>
<dbReference type="Pfam" id="PF12796">
    <property type="entry name" value="Ank_2"/>
    <property type="match status" value="3"/>
</dbReference>
<dbReference type="Gene3D" id="1.25.40.20">
    <property type="entry name" value="Ankyrin repeat-containing domain"/>
    <property type="match status" value="4"/>
</dbReference>
<keyword evidence="1" id="KW-0040">ANK repeat</keyword>
<reference evidence="3 4" key="1">
    <citation type="submission" date="2019-05" db="EMBL/GenBank/DDBJ databases">
        <title>The compact genome of Giardia muris reveals important steps in the evolution of intestinal protozoan parasites.</title>
        <authorList>
            <person name="Xu F."/>
            <person name="Jimenez-Gonzalez A."/>
            <person name="Einarsson E."/>
            <person name="Astvaldsson A."/>
            <person name="Peirasmaki D."/>
            <person name="Eckmann L."/>
            <person name="Andersson J.O."/>
            <person name="Svard S.G."/>
            <person name="Jerlstrom-Hultqvist J."/>
        </authorList>
    </citation>
    <scope>NUCLEOTIDE SEQUENCE [LARGE SCALE GENOMIC DNA]</scope>
    <source>
        <strain evidence="3 4">Roberts-Thomson</strain>
    </source>
</reference>
<feature type="repeat" description="ANK" evidence="1">
    <location>
        <begin position="537"/>
        <end position="569"/>
    </location>
</feature>
<dbReference type="OrthoDB" id="7464126at2759"/>
<dbReference type="PANTHER" id="PTHR24120:SF4">
    <property type="entry name" value="GH07239P"/>
    <property type="match status" value="1"/>
</dbReference>
<dbReference type="VEuPathDB" id="GiardiaDB:GMRT_15840"/>
<feature type="region of interest" description="Disordered" evidence="2">
    <location>
        <begin position="263"/>
        <end position="378"/>
    </location>
</feature>
<evidence type="ECO:0000313" key="3">
    <source>
        <dbReference type="EMBL" id="TNJ26606.1"/>
    </source>
</evidence>
<dbReference type="InterPro" id="IPR002110">
    <property type="entry name" value="Ankyrin_rpt"/>
</dbReference>
<dbReference type="SMART" id="SM00248">
    <property type="entry name" value="ANK"/>
    <property type="match status" value="14"/>
</dbReference>
<comment type="caution">
    <text evidence="3">The sequence shown here is derived from an EMBL/GenBank/DDBJ whole genome shotgun (WGS) entry which is preliminary data.</text>
</comment>
<proteinExistence type="predicted"/>
<feature type="compositionally biased region" description="Polar residues" evidence="2">
    <location>
        <begin position="315"/>
        <end position="325"/>
    </location>
</feature>
<organism evidence="3 4">
    <name type="scientific">Giardia muris</name>
    <dbReference type="NCBI Taxonomy" id="5742"/>
    <lineage>
        <taxon>Eukaryota</taxon>
        <taxon>Metamonada</taxon>
        <taxon>Diplomonadida</taxon>
        <taxon>Hexamitidae</taxon>
        <taxon>Giardiinae</taxon>
        <taxon>Giardia</taxon>
    </lineage>
</organism>
<dbReference type="PROSITE" id="PS50088">
    <property type="entry name" value="ANK_REPEAT"/>
    <property type="match status" value="1"/>
</dbReference>
<dbReference type="PANTHER" id="PTHR24120">
    <property type="entry name" value="GH07239P"/>
    <property type="match status" value="1"/>
</dbReference>
<feature type="region of interest" description="Disordered" evidence="2">
    <location>
        <begin position="392"/>
        <end position="419"/>
    </location>
</feature>
<gene>
    <name evidence="3" type="ORF">GMRT_15840</name>
</gene>
<keyword evidence="4" id="KW-1185">Reference proteome</keyword>
<name>A0A4Z1SLR2_GIAMU</name>
<accession>A0A4Z1SLR2</accession>
<dbReference type="SUPFAM" id="SSF48403">
    <property type="entry name" value="Ankyrin repeat"/>
    <property type="match status" value="2"/>
</dbReference>